<protein>
    <submittedName>
        <fullName evidence="1">Uncharacterized protein</fullName>
    </submittedName>
</protein>
<sequence>MSEASAKFYFGNLAADVARCISALELEHRDRFKDSLGRAYDTLEHLRGYPEAHEEGLLMIQGLIHAREQNNLKGFKEHLYNLVPPFPVA</sequence>
<proteinExistence type="predicted"/>
<accession>A0A1F6CDI4</accession>
<evidence type="ECO:0000313" key="1">
    <source>
        <dbReference type="EMBL" id="OGG47226.1"/>
    </source>
</evidence>
<dbReference type="AlphaFoldDB" id="A0A1F6CDI4"/>
<name>A0A1F6CDI4_9BACT</name>
<dbReference type="Proteomes" id="UP000178344">
    <property type="component" value="Unassembled WGS sequence"/>
</dbReference>
<gene>
    <name evidence="1" type="ORF">A2671_02485</name>
</gene>
<reference evidence="1 2" key="1">
    <citation type="journal article" date="2016" name="Nat. Commun.">
        <title>Thousands of microbial genomes shed light on interconnected biogeochemical processes in an aquifer system.</title>
        <authorList>
            <person name="Anantharaman K."/>
            <person name="Brown C.T."/>
            <person name="Hug L.A."/>
            <person name="Sharon I."/>
            <person name="Castelle C.J."/>
            <person name="Probst A.J."/>
            <person name="Thomas B.C."/>
            <person name="Singh A."/>
            <person name="Wilkins M.J."/>
            <person name="Karaoz U."/>
            <person name="Brodie E.L."/>
            <person name="Williams K.H."/>
            <person name="Hubbard S.S."/>
            <person name="Banfield J.F."/>
        </authorList>
    </citation>
    <scope>NUCLEOTIDE SEQUENCE [LARGE SCALE GENOMIC DNA]</scope>
</reference>
<evidence type="ECO:0000313" key="2">
    <source>
        <dbReference type="Proteomes" id="UP000178344"/>
    </source>
</evidence>
<dbReference type="EMBL" id="MFKQ01000022">
    <property type="protein sequence ID" value="OGG47226.1"/>
    <property type="molecule type" value="Genomic_DNA"/>
</dbReference>
<organism evidence="1 2">
    <name type="scientific">Candidatus Kaiserbacteria bacterium RIFCSPHIGHO2_01_FULL_49_13</name>
    <dbReference type="NCBI Taxonomy" id="1798477"/>
    <lineage>
        <taxon>Bacteria</taxon>
        <taxon>Candidatus Kaiseribacteriota</taxon>
    </lineage>
</organism>
<comment type="caution">
    <text evidence="1">The sequence shown here is derived from an EMBL/GenBank/DDBJ whole genome shotgun (WGS) entry which is preliminary data.</text>
</comment>